<evidence type="ECO:0000256" key="1">
    <source>
        <dbReference type="ARBA" id="ARBA00006484"/>
    </source>
</evidence>
<evidence type="ECO:0000313" key="3">
    <source>
        <dbReference type="EMBL" id="MBC3536825.1"/>
    </source>
</evidence>
<dbReference type="PRINTS" id="PR00080">
    <property type="entry name" value="SDRFAMILY"/>
</dbReference>
<dbReference type="PANTHER" id="PTHR42760:SF5">
    <property type="entry name" value="2-DEHYDRO-3-DEOXY-D-GLUCONATE 5-DEHYDROGENASE"/>
    <property type="match status" value="1"/>
</dbReference>
<dbReference type="PRINTS" id="PR00081">
    <property type="entry name" value="GDHRDH"/>
</dbReference>
<evidence type="ECO:0000256" key="2">
    <source>
        <dbReference type="ARBA" id="ARBA00023002"/>
    </source>
</evidence>
<reference evidence="3 4" key="1">
    <citation type="submission" date="2020-08" db="EMBL/GenBank/DDBJ databases">
        <authorList>
            <person name="Liu C."/>
            <person name="Sun Q."/>
        </authorList>
    </citation>
    <scope>NUCLEOTIDE SEQUENCE [LARGE SCALE GENOMIC DNA]</scope>
    <source>
        <strain evidence="3 4">NSJ-59</strain>
    </source>
</reference>
<dbReference type="InterPro" id="IPR002347">
    <property type="entry name" value="SDR_fam"/>
</dbReference>
<dbReference type="PANTHER" id="PTHR42760">
    <property type="entry name" value="SHORT-CHAIN DEHYDROGENASES/REDUCTASES FAMILY MEMBER"/>
    <property type="match status" value="1"/>
</dbReference>
<sequence>MDLSNFSLEGKLALVTGGSRGLGQAMAVALARAGADIISIQRKNECAETKRRVEAWGRKCYPYGLDLATLNSAEELAETLENTYGPVDILVNNAGIQRRHPCTEFPIEDWDLMLQVHLRATFLMCQAFGKRMIARGGGKIINVASLLAFSGGYTIPAYAAAKGGIAQLTKALANEWAEKNVNVNAIEPGYFDTDMNTALQQNPVRNSQILDRIPAKRYGDPDEIGGMTVFLASPAASYVHGSVMIVDGGWMAR</sequence>
<accession>A0ABR6VHV2</accession>
<evidence type="ECO:0000313" key="4">
    <source>
        <dbReference type="Proteomes" id="UP000606870"/>
    </source>
</evidence>
<dbReference type="InterPro" id="IPR036291">
    <property type="entry name" value="NAD(P)-bd_dom_sf"/>
</dbReference>
<dbReference type="Proteomes" id="UP000606870">
    <property type="component" value="Unassembled WGS sequence"/>
</dbReference>
<keyword evidence="4" id="KW-1185">Reference proteome</keyword>
<name>A0ABR6VHV2_9FIRM</name>
<dbReference type="EMBL" id="JACOGK010000015">
    <property type="protein sequence ID" value="MBC3536825.1"/>
    <property type="molecule type" value="Genomic_DNA"/>
</dbReference>
<keyword evidence="2" id="KW-0560">Oxidoreductase</keyword>
<comment type="similarity">
    <text evidence="1">Belongs to the short-chain dehydrogenases/reductases (SDR) family.</text>
</comment>
<protein>
    <submittedName>
        <fullName evidence="3">SDR family oxidoreductase</fullName>
    </submittedName>
</protein>
<gene>
    <name evidence="3" type="ORF">H8J70_06145</name>
</gene>
<organism evidence="3 4">
    <name type="scientific">Megasphaera hominis</name>
    <dbReference type="NCBI Taxonomy" id="159836"/>
    <lineage>
        <taxon>Bacteria</taxon>
        <taxon>Bacillati</taxon>
        <taxon>Bacillota</taxon>
        <taxon>Negativicutes</taxon>
        <taxon>Veillonellales</taxon>
        <taxon>Veillonellaceae</taxon>
        <taxon>Megasphaera</taxon>
    </lineage>
</organism>
<dbReference type="SUPFAM" id="SSF51735">
    <property type="entry name" value="NAD(P)-binding Rossmann-fold domains"/>
    <property type="match status" value="1"/>
</dbReference>
<comment type="caution">
    <text evidence="3">The sequence shown here is derived from an EMBL/GenBank/DDBJ whole genome shotgun (WGS) entry which is preliminary data.</text>
</comment>
<dbReference type="RefSeq" id="WP_186502982.1">
    <property type="nucleotide sequence ID" value="NZ_JACOGK010000015.1"/>
</dbReference>
<dbReference type="InterPro" id="IPR020904">
    <property type="entry name" value="Sc_DH/Rdtase_CS"/>
</dbReference>
<dbReference type="Gene3D" id="3.40.50.720">
    <property type="entry name" value="NAD(P)-binding Rossmann-like Domain"/>
    <property type="match status" value="1"/>
</dbReference>
<dbReference type="Pfam" id="PF13561">
    <property type="entry name" value="adh_short_C2"/>
    <property type="match status" value="1"/>
</dbReference>
<proteinExistence type="inferred from homology"/>
<dbReference type="PROSITE" id="PS00061">
    <property type="entry name" value="ADH_SHORT"/>
    <property type="match status" value="1"/>
</dbReference>